<feature type="domain" description="Thioredoxin" evidence="14">
    <location>
        <begin position="32"/>
        <end position="167"/>
    </location>
</feature>
<evidence type="ECO:0000256" key="3">
    <source>
        <dbReference type="ARBA" id="ARBA00022630"/>
    </source>
</evidence>
<dbReference type="PROSITE" id="PS00194">
    <property type="entry name" value="THIOREDOXIN_1"/>
    <property type="match status" value="1"/>
</dbReference>
<evidence type="ECO:0000259" key="14">
    <source>
        <dbReference type="PROSITE" id="PS51352"/>
    </source>
</evidence>
<dbReference type="GO" id="GO:0005615">
    <property type="term" value="C:extracellular space"/>
    <property type="evidence" value="ECO:0007669"/>
    <property type="project" value="TreeGrafter"/>
</dbReference>
<dbReference type="InterPro" id="IPR017937">
    <property type="entry name" value="Thioredoxin_CS"/>
</dbReference>
<evidence type="ECO:0000256" key="7">
    <source>
        <dbReference type="ARBA" id="ARBA00023157"/>
    </source>
</evidence>
<dbReference type="OMA" id="NASWEHC"/>
<dbReference type="Proteomes" id="UP000504633">
    <property type="component" value="Unplaced"/>
</dbReference>
<dbReference type="InterPro" id="IPR017905">
    <property type="entry name" value="ERV/ALR_sulphydryl_oxidase"/>
</dbReference>
<dbReference type="FunFam" id="1.20.120.1960:FF:000001">
    <property type="entry name" value="Sulfhydryl oxidase"/>
    <property type="match status" value="1"/>
</dbReference>
<evidence type="ECO:0000256" key="9">
    <source>
        <dbReference type="ARBA" id="ARBA00048864"/>
    </source>
</evidence>
<proteinExistence type="inferred from homology"/>
<feature type="chain" id="PRO_5026885975" description="Sulfhydryl oxidase" evidence="12">
    <location>
        <begin position="23"/>
        <end position="645"/>
    </location>
</feature>
<keyword evidence="10" id="KW-1133">Transmembrane helix</keyword>
<evidence type="ECO:0000256" key="4">
    <source>
        <dbReference type="ARBA" id="ARBA00022729"/>
    </source>
</evidence>
<dbReference type="PANTHER" id="PTHR22897:SF8">
    <property type="entry name" value="SULFHYDRYL OXIDASE"/>
    <property type="match status" value="1"/>
</dbReference>
<dbReference type="GeneID" id="111593928"/>
<keyword evidence="8" id="KW-0325">Glycoprotein</keyword>
<dbReference type="Gene3D" id="3.40.30.10">
    <property type="entry name" value="Glutaredoxin"/>
    <property type="match status" value="2"/>
</dbReference>
<dbReference type="OrthoDB" id="59470at2759"/>
<organism evidence="15 16">
    <name type="scientific">Drosophila hydei</name>
    <name type="common">Fruit fly</name>
    <dbReference type="NCBI Taxonomy" id="7224"/>
    <lineage>
        <taxon>Eukaryota</taxon>
        <taxon>Metazoa</taxon>
        <taxon>Ecdysozoa</taxon>
        <taxon>Arthropoda</taxon>
        <taxon>Hexapoda</taxon>
        <taxon>Insecta</taxon>
        <taxon>Pterygota</taxon>
        <taxon>Neoptera</taxon>
        <taxon>Endopterygota</taxon>
        <taxon>Diptera</taxon>
        <taxon>Brachycera</taxon>
        <taxon>Muscomorpha</taxon>
        <taxon>Ephydroidea</taxon>
        <taxon>Drosophilidae</taxon>
        <taxon>Drosophila</taxon>
    </lineage>
</organism>
<evidence type="ECO:0000259" key="13">
    <source>
        <dbReference type="PROSITE" id="PS51324"/>
    </source>
</evidence>
<dbReference type="CTD" id="5768"/>
<dbReference type="InterPro" id="IPR042568">
    <property type="entry name" value="QSOX_FAD-bd_sf"/>
</dbReference>
<keyword evidence="3 10" id="KW-0285">Flavoprotein</keyword>
<evidence type="ECO:0000256" key="6">
    <source>
        <dbReference type="ARBA" id="ARBA00023002"/>
    </source>
</evidence>
<dbReference type="SUPFAM" id="SSF52833">
    <property type="entry name" value="Thioredoxin-like"/>
    <property type="match status" value="1"/>
</dbReference>
<keyword evidence="7" id="KW-1015">Disulfide bond</keyword>
<dbReference type="Gene3D" id="1.20.120.310">
    <property type="entry name" value="ERV/ALR sulfhydryl oxidase domain"/>
    <property type="match status" value="1"/>
</dbReference>
<dbReference type="FunFam" id="3.40.30.10:FF:000347">
    <property type="entry name" value="Sulfhydryl oxidase"/>
    <property type="match status" value="1"/>
</dbReference>
<protein>
    <recommendedName>
        <fullName evidence="10">Sulfhydryl oxidase</fullName>
        <ecNumber evidence="10">1.8.3.2</ecNumber>
    </recommendedName>
</protein>
<dbReference type="Pfam" id="PF04777">
    <property type="entry name" value="Evr1_Alr"/>
    <property type="match status" value="1"/>
</dbReference>
<evidence type="ECO:0000256" key="11">
    <source>
        <dbReference type="SAM" id="MobiDB-lite"/>
    </source>
</evidence>
<dbReference type="PROSITE" id="PS51352">
    <property type="entry name" value="THIOREDOXIN_2"/>
    <property type="match status" value="1"/>
</dbReference>
<dbReference type="FunFam" id="1.20.120.310:FF:000001">
    <property type="entry name" value="Sulfhydryl oxidase"/>
    <property type="match status" value="1"/>
</dbReference>
<evidence type="ECO:0000256" key="12">
    <source>
        <dbReference type="SAM" id="SignalP"/>
    </source>
</evidence>
<dbReference type="EC" id="1.8.3.2" evidence="10"/>
<evidence type="ECO:0000256" key="1">
    <source>
        <dbReference type="ARBA" id="ARBA00001974"/>
    </source>
</evidence>
<keyword evidence="4 12" id="KW-0732">Signal</keyword>
<dbReference type="Gene3D" id="1.20.120.1960">
    <property type="entry name" value="QSOX sulfhydryl oxidase domain"/>
    <property type="match status" value="1"/>
</dbReference>
<evidence type="ECO:0000256" key="10">
    <source>
        <dbReference type="RuleBase" id="RU371123"/>
    </source>
</evidence>
<dbReference type="GO" id="GO:0006457">
    <property type="term" value="P:protein folding"/>
    <property type="evidence" value="ECO:0007669"/>
    <property type="project" value="TreeGrafter"/>
</dbReference>
<dbReference type="InterPro" id="IPR036249">
    <property type="entry name" value="Thioredoxin-like_sf"/>
</dbReference>
<dbReference type="AlphaFoldDB" id="A0A6J1L9Z9"/>
<dbReference type="GO" id="GO:0016971">
    <property type="term" value="F:flavin-dependent sulfhydryl oxidase activity"/>
    <property type="evidence" value="ECO:0007669"/>
    <property type="project" value="InterPro"/>
</dbReference>
<dbReference type="GO" id="GO:0003756">
    <property type="term" value="F:protein disulfide isomerase activity"/>
    <property type="evidence" value="ECO:0007669"/>
    <property type="project" value="TreeGrafter"/>
</dbReference>
<dbReference type="KEGG" id="dhe:111593928"/>
<reference evidence="16" key="1">
    <citation type="submission" date="2025-08" db="UniProtKB">
        <authorList>
            <consortium name="RefSeq"/>
        </authorList>
    </citation>
    <scope>IDENTIFICATION</scope>
    <source>
        <strain evidence="16">15085-1641.00</strain>
        <tissue evidence="16">Whole body</tissue>
    </source>
</reference>
<feature type="region of interest" description="Disordered" evidence="11">
    <location>
        <begin position="293"/>
        <end position="313"/>
    </location>
</feature>
<keyword evidence="5 10" id="KW-0274">FAD</keyword>
<evidence type="ECO:0000313" key="16">
    <source>
        <dbReference type="RefSeq" id="XP_023162773.2"/>
    </source>
</evidence>
<keyword evidence="6 10" id="KW-0560">Oxidoreductase</keyword>
<feature type="signal peptide" evidence="12">
    <location>
        <begin position="1"/>
        <end position="22"/>
    </location>
</feature>
<keyword evidence="10" id="KW-0812">Transmembrane</keyword>
<feature type="domain" description="ERV/ALR sulfhydryl oxidase" evidence="13">
    <location>
        <begin position="426"/>
        <end position="529"/>
    </location>
</feature>
<evidence type="ECO:0000256" key="2">
    <source>
        <dbReference type="ARBA" id="ARBA00006041"/>
    </source>
</evidence>
<gene>
    <name evidence="16" type="primary">LOC111593928</name>
</gene>
<keyword evidence="10" id="KW-0472">Membrane</keyword>
<comment type="similarity">
    <text evidence="2">Belongs to the quiescin-sulfhydryl oxidase (QSOX) family.</text>
</comment>
<comment type="cofactor">
    <cofactor evidence="1 10">
        <name>FAD</name>
        <dbReference type="ChEBI" id="CHEBI:57692"/>
    </cofactor>
</comment>
<accession>A0A6J1L9Z9</accession>
<feature type="compositionally biased region" description="Low complexity" evidence="11">
    <location>
        <begin position="293"/>
        <end position="310"/>
    </location>
</feature>
<keyword evidence="15" id="KW-1185">Reference proteome</keyword>
<dbReference type="InterPro" id="IPR036774">
    <property type="entry name" value="ERV/ALR_sulphydryl_oxid_sf"/>
</dbReference>
<dbReference type="SUPFAM" id="SSF69000">
    <property type="entry name" value="FAD-dependent thiol oxidase"/>
    <property type="match status" value="1"/>
</dbReference>
<dbReference type="Pfam" id="PF18371">
    <property type="entry name" value="FAD_SOX"/>
    <property type="match status" value="1"/>
</dbReference>
<dbReference type="PANTHER" id="PTHR22897">
    <property type="entry name" value="QUIESCIN Q6-RELATED SULFHYDRYL OXIDASE"/>
    <property type="match status" value="1"/>
</dbReference>
<dbReference type="InterPro" id="IPR039798">
    <property type="entry name" value="Sulfhydryl_oxidase"/>
</dbReference>
<evidence type="ECO:0000313" key="15">
    <source>
        <dbReference type="Proteomes" id="UP000504633"/>
    </source>
</evidence>
<evidence type="ECO:0000256" key="5">
    <source>
        <dbReference type="ARBA" id="ARBA00022827"/>
    </source>
</evidence>
<dbReference type="Pfam" id="PF00085">
    <property type="entry name" value="Thioredoxin"/>
    <property type="match status" value="1"/>
</dbReference>
<feature type="transmembrane region" description="Helical" evidence="10">
    <location>
        <begin position="609"/>
        <end position="627"/>
    </location>
</feature>
<dbReference type="PROSITE" id="PS51324">
    <property type="entry name" value="ERV_ALR"/>
    <property type="match status" value="1"/>
</dbReference>
<dbReference type="GO" id="GO:0000139">
    <property type="term" value="C:Golgi membrane"/>
    <property type="evidence" value="ECO:0007669"/>
    <property type="project" value="TreeGrafter"/>
</dbReference>
<dbReference type="InterPro" id="IPR013766">
    <property type="entry name" value="Thioredoxin_domain"/>
</dbReference>
<name>A0A6J1L9Z9_DROHY</name>
<dbReference type="RefSeq" id="XP_023162773.2">
    <property type="nucleotide sequence ID" value="XM_023307005.2"/>
</dbReference>
<dbReference type="CDD" id="cd02992">
    <property type="entry name" value="PDI_a_QSOX"/>
    <property type="match status" value="1"/>
</dbReference>
<evidence type="ECO:0000256" key="8">
    <source>
        <dbReference type="ARBA" id="ARBA00023180"/>
    </source>
</evidence>
<sequence>MTRQGAQLACLIILCILKLITAGVPLNRYEAILKQQSAPVDEELGLYDDSDKVVKLTVANFNETVLEQNRGSLVEFYNTYCGHCRRFAPTYKQIAEQLHAWQEVVIVSAIDCAAEENNGICRNYEVMGYPTLRYMRPGFQPSANQYGLKLESQKPDEIRSLLAGMVAAENHTMNNTYWPNFVPVAESESASDLFEGLNSLRQYIALIYEPENSTLAAETALFLLQWPTVQVRRFSDPAVAAKFKLDINQQQLALVDRQGNVKLHTPSEQSSDAYAKSIEGALHALNFTPRTVQSSKSNQAEAQQQANSDSTQNSLTQIIKEVQRNKHIIYQADLEQAIRTILHNEVAKVNEISGDRLLALQRFLTVLQRYNPLGTNGRQLVAKLKDFVVQFNQKLTGKEFEDEIRRLEMKLGQIYSSTQYVGCAGSSPHYRGFSCSLWTLFHFMSVQAAGNEESQDPLEVLQAMHGYIKNFFGCTDCSEHFQAMATRRKIWNVASKDDAVLWLWAAHNEVNQRLAGDDTEDPEFPKQQFPSAKSCAQCRNAPATASQENLSIDWNKDAVLSFLKNIHNPQFVSRFGVQRSELLHETLDTMRQKRQISNVFSDMDMRMGMFLYAFCIVMMVIAFKLFAFKGGYRKKPYGHDLLGKV</sequence>
<dbReference type="InterPro" id="IPR040986">
    <property type="entry name" value="QSOX_FAD-bd_dom"/>
</dbReference>
<comment type="catalytic activity">
    <reaction evidence="9 10">
        <text>2 R'C(R)SH + O2 = R'C(R)S-S(R)CR' + H2O2</text>
        <dbReference type="Rhea" id="RHEA:17357"/>
        <dbReference type="ChEBI" id="CHEBI:15379"/>
        <dbReference type="ChEBI" id="CHEBI:16240"/>
        <dbReference type="ChEBI" id="CHEBI:16520"/>
        <dbReference type="ChEBI" id="CHEBI:17412"/>
        <dbReference type="EC" id="1.8.3.2"/>
    </reaction>
</comment>